<dbReference type="GO" id="GO:0008652">
    <property type="term" value="P:amino acid biosynthetic process"/>
    <property type="evidence" value="ECO:0007669"/>
    <property type="project" value="UniProtKB-ARBA"/>
</dbReference>
<dbReference type="PROSITE" id="PS00770">
    <property type="entry name" value="AA_TRANSFER_CLASS_4"/>
    <property type="match status" value="1"/>
</dbReference>
<dbReference type="PANTHER" id="PTHR42743">
    <property type="entry name" value="AMINO-ACID AMINOTRANSFERASE"/>
    <property type="match status" value="1"/>
</dbReference>
<dbReference type="Proteomes" id="UP000055136">
    <property type="component" value="Chromosome"/>
</dbReference>
<evidence type="ECO:0000256" key="4">
    <source>
        <dbReference type="ARBA" id="ARBA00022909"/>
    </source>
</evidence>
<evidence type="ECO:0000256" key="8">
    <source>
        <dbReference type="ARBA" id="ARBA00054027"/>
    </source>
</evidence>
<dbReference type="CDD" id="cd01558">
    <property type="entry name" value="D-AAT_like"/>
    <property type="match status" value="1"/>
</dbReference>
<evidence type="ECO:0000256" key="7">
    <source>
        <dbReference type="ARBA" id="ARBA00049529"/>
    </source>
</evidence>
<dbReference type="InterPro" id="IPR043132">
    <property type="entry name" value="BCAT-like_C"/>
</dbReference>
<dbReference type="STRING" id="1748243.Tel_15090"/>
<comment type="pathway">
    <text evidence="5">Cofactor biosynthesis; tetrahydrofolate biosynthesis; 4-aminobenzoate from chorismate: step 2/2.</text>
</comment>
<evidence type="ECO:0000256" key="2">
    <source>
        <dbReference type="ARBA" id="ARBA00009320"/>
    </source>
</evidence>
<keyword evidence="4" id="KW-0289">Folate biosynthesis</keyword>
<reference evidence="13" key="1">
    <citation type="submission" date="2015-10" db="EMBL/GenBank/DDBJ databases">
        <title>Description of Candidatus Tenderia electrophaga gen. nov, sp. nov., an Uncultivated Electroautotroph from a Biocathode Enrichment.</title>
        <authorList>
            <person name="Eddie B.J."/>
            <person name="Malanoski A.P."/>
            <person name="Wang Z."/>
            <person name="Hall R.J."/>
            <person name="Oh S.D."/>
            <person name="Heiner C."/>
            <person name="Lin B."/>
            <person name="Strycharz-Glaven S.M."/>
        </authorList>
    </citation>
    <scope>NUCLEOTIDE SEQUENCE [LARGE SCALE GENOMIC DNA]</scope>
    <source>
        <strain evidence="13">NRL1</strain>
    </source>
</reference>
<comment type="function">
    <text evidence="8">Involved in the biosynthesis of p-aminobenzoate (PABA), a precursor of tetrahydrofolate. Converts 4-amino-4-deoxychorismate into 4-aminobenzoate (PABA) and pyruvate.</text>
</comment>
<dbReference type="PANTHER" id="PTHR42743:SF10">
    <property type="entry name" value="D-ALANINE AMINOTRANSFERASE"/>
    <property type="match status" value="1"/>
</dbReference>
<dbReference type="InterPro" id="IPR018300">
    <property type="entry name" value="Aminotrans_IV_CS"/>
</dbReference>
<evidence type="ECO:0000256" key="3">
    <source>
        <dbReference type="ARBA" id="ARBA00022898"/>
    </source>
</evidence>
<name>A0A0S2TH16_9GAMM</name>
<dbReference type="FunFam" id="3.20.10.10:FF:000002">
    <property type="entry name" value="D-alanine aminotransferase"/>
    <property type="match status" value="1"/>
</dbReference>
<evidence type="ECO:0000256" key="5">
    <source>
        <dbReference type="ARBA" id="ARBA00035633"/>
    </source>
</evidence>
<dbReference type="Gene3D" id="3.30.470.10">
    <property type="match status" value="1"/>
</dbReference>
<dbReference type="InterPro" id="IPR001544">
    <property type="entry name" value="Aminotrans_IV"/>
</dbReference>
<sequence>MSDIVFLNGRFLPQDQAFVPVMDRGFVFGDGVYEVIPVYGGRLFRVDEHLQRLQHSLDGIRLANPMSNAEWTEILQRLAQANGGGEQSIYLQITRGHAPRDHAFPLDTEPTVFIASSPLKPVASELLHDGVAAITLDDIRWKYCHIKAIALLPNILLRQQAIDAGAQEAILVRDGVVTEGAASNVFIVTDGVIKTPPKGPFLLPGITRDLVLELAAAQGLAQQECEFGPEELQRAEEIWLSSSTKELLPVTRLDDQAVGAGRPGPIWRQMHRLYQNYKRALIAGAVETT</sequence>
<dbReference type="InterPro" id="IPR050571">
    <property type="entry name" value="Class-IV_PLP-Dep_Aminotrnsfr"/>
</dbReference>
<dbReference type="EC" id="4.1.3.38" evidence="6"/>
<dbReference type="KEGG" id="tee:Tel_15090"/>
<evidence type="ECO:0000256" key="10">
    <source>
        <dbReference type="ARBA" id="ARBA00080135"/>
    </source>
</evidence>
<evidence type="ECO:0000313" key="14">
    <source>
        <dbReference type="Proteomes" id="UP000055136"/>
    </source>
</evidence>
<dbReference type="Gene3D" id="3.20.10.10">
    <property type="entry name" value="D-amino Acid Aminotransferase, subunit A, domain 2"/>
    <property type="match status" value="1"/>
</dbReference>
<gene>
    <name evidence="13" type="ORF">Tel_15090</name>
</gene>
<evidence type="ECO:0000256" key="1">
    <source>
        <dbReference type="ARBA" id="ARBA00001933"/>
    </source>
</evidence>
<organism evidence="13 14">
    <name type="scientific">Candidatus Tenderia electrophaga</name>
    <dbReference type="NCBI Taxonomy" id="1748243"/>
    <lineage>
        <taxon>Bacteria</taxon>
        <taxon>Pseudomonadati</taxon>
        <taxon>Pseudomonadota</taxon>
        <taxon>Gammaproteobacteria</taxon>
        <taxon>Candidatus Tenderiales</taxon>
        <taxon>Candidatus Tenderiaceae</taxon>
        <taxon>Candidatus Tenderia</taxon>
    </lineage>
</organism>
<comment type="catalytic activity">
    <reaction evidence="7">
        <text>4-amino-4-deoxychorismate = 4-aminobenzoate + pyruvate + H(+)</text>
        <dbReference type="Rhea" id="RHEA:16201"/>
        <dbReference type="ChEBI" id="CHEBI:15361"/>
        <dbReference type="ChEBI" id="CHEBI:15378"/>
        <dbReference type="ChEBI" id="CHEBI:17836"/>
        <dbReference type="ChEBI" id="CHEBI:58406"/>
        <dbReference type="EC" id="4.1.3.38"/>
    </reaction>
</comment>
<dbReference type="EMBL" id="CP013099">
    <property type="protein sequence ID" value="ALP54365.1"/>
    <property type="molecule type" value="Genomic_DNA"/>
</dbReference>
<dbReference type="AlphaFoldDB" id="A0A0S2TH16"/>
<protein>
    <recommendedName>
        <fullName evidence="9">Aminodeoxychorismate lyase</fullName>
        <ecNumber evidence="6">4.1.3.38</ecNumber>
    </recommendedName>
    <alternativeName>
        <fullName evidence="10">4-amino-4-deoxychorismate lyase</fullName>
    </alternativeName>
</protein>
<evidence type="ECO:0000256" key="9">
    <source>
        <dbReference type="ARBA" id="ARBA00069174"/>
    </source>
</evidence>
<keyword evidence="3 12" id="KW-0663">Pyridoxal phosphate</keyword>
<comment type="cofactor">
    <cofactor evidence="1 12">
        <name>pyridoxal 5'-phosphate</name>
        <dbReference type="ChEBI" id="CHEBI:597326"/>
    </cofactor>
</comment>
<dbReference type="InterPro" id="IPR043131">
    <property type="entry name" value="BCAT-like_N"/>
</dbReference>
<evidence type="ECO:0000313" key="13">
    <source>
        <dbReference type="EMBL" id="ALP54365.1"/>
    </source>
</evidence>
<dbReference type="GO" id="GO:0008696">
    <property type="term" value="F:4-amino-4-deoxychorismate lyase activity"/>
    <property type="evidence" value="ECO:0007669"/>
    <property type="project" value="UniProtKB-EC"/>
</dbReference>
<dbReference type="InterPro" id="IPR036038">
    <property type="entry name" value="Aminotransferase-like"/>
</dbReference>
<proteinExistence type="inferred from homology"/>
<accession>A0A0S2TH16</accession>
<dbReference type="Pfam" id="PF01063">
    <property type="entry name" value="Aminotran_4"/>
    <property type="match status" value="1"/>
</dbReference>
<evidence type="ECO:0000256" key="6">
    <source>
        <dbReference type="ARBA" id="ARBA00035676"/>
    </source>
</evidence>
<dbReference type="GO" id="GO:0046656">
    <property type="term" value="P:folic acid biosynthetic process"/>
    <property type="evidence" value="ECO:0007669"/>
    <property type="project" value="UniProtKB-KW"/>
</dbReference>
<comment type="similarity">
    <text evidence="2 11">Belongs to the class-IV pyridoxal-phosphate-dependent aminotransferase family.</text>
</comment>
<dbReference type="SUPFAM" id="SSF56752">
    <property type="entry name" value="D-aminoacid aminotransferase-like PLP-dependent enzymes"/>
    <property type="match status" value="1"/>
</dbReference>
<evidence type="ECO:0000256" key="12">
    <source>
        <dbReference type="RuleBase" id="RU004516"/>
    </source>
</evidence>
<keyword evidence="14" id="KW-1185">Reference proteome</keyword>
<dbReference type="GO" id="GO:0005829">
    <property type="term" value="C:cytosol"/>
    <property type="evidence" value="ECO:0007669"/>
    <property type="project" value="TreeGrafter"/>
</dbReference>
<evidence type="ECO:0000256" key="11">
    <source>
        <dbReference type="RuleBase" id="RU004106"/>
    </source>
</evidence>